<evidence type="ECO:0000256" key="1">
    <source>
        <dbReference type="SAM" id="Phobius"/>
    </source>
</evidence>
<sequence>MKKTRNAFIALGIMIALIPTFLLYAQHIYLGASLSIITSCVCILCFLVSDIIQLVECKRLGNPFFGPLIIGIGFLILLFYIIFIFQ</sequence>
<feature type="transmembrane region" description="Helical" evidence="1">
    <location>
        <begin position="64"/>
        <end position="85"/>
    </location>
</feature>
<protein>
    <submittedName>
        <fullName evidence="2">Uncharacterized protein</fullName>
    </submittedName>
</protein>
<keyword evidence="1" id="KW-0472">Membrane</keyword>
<evidence type="ECO:0000313" key="2">
    <source>
        <dbReference type="EMBL" id="TDP49842.1"/>
    </source>
</evidence>
<keyword evidence="1" id="KW-0812">Transmembrane</keyword>
<proteinExistence type="predicted"/>
<dbReference type="Proteomes" id="UP000295500">
    <property type="component" value="Unassembled WGS sequence"/>
</dbReference>
<gene>
    <name evidence="2" type="ORF">EV211_1436</name>
</gene>
<dbReference type="EMBL" id="SNXO01000043">
    <property type="protein sequence ID" value="TDP49842.1"/>
    <property type="molecule type" value="Genomic_DNA"/>
</dbReference>
<name>A0A4R6PZ75_9FIRM</name>
<organism evidence="2 3">
    <name type="scientific">Aminicella lysinilytica</name>
    <dbReference type="NCBI Taxonomy" id="433323"/>
    <lineage>
        <taxon>Bacteria</taxon>
        <taxon>Bacillati</taxon>
        <taxon>Bacillota</taxon>
        <taxon>Clostridia</taxon>
        <taxon>Peptostreptococcales</taxon>
        <taxon>Anaerovoracaceae</taxon>
        <taxon>Aminicella</taxon>
    </lineage>
</organism>
<evidence type="ECO:0000313" key="3">
    <source>
        <dbReference type="Proteomes" id="UP000295500"/>
    </source>
</evidence>
<comment type="caution">
    <text evidence="2">The sequence shown here is derived from an EMBL/GenBank/DDBJ whole genome shotgun (WGS) entry which is preliminary data.</text>
</comment>
<reference evidence="2 3" key="1">
    <citation type="submission" date="2019-03" db="EMBL/GenBank/DDBJ databases">
        <title>Genomic Encyclopedia of Type Strains, Phase IV (KMG-IV): sequencing the most valuable type-strain genomes for metagenomic binning, comparative biology and taxonomic classification.</title>
        <authorList>
            <person name="Goeker M."/>
        </authorList>
    </citation>
    <scope>NUCLEOTIDE SEQUENCE [LARGE SCALE GENOMIC DNA]</scope>
    <source>
        <strain evidence="2 3">DSM 28287</strain>
    </source>
</reference>
<accession>A0A4R6PZ75</accession>
<keyword evidence="1" id="KW-1133">Transmembrane helix</keyword>
<keyword evidence="3" id="KW-1185">Reference proteome</keyword>
<dbReference type="AlphaFoldDB" id="A0A4R6PZ75"/>
<feature type="transmembrane region" description="Helical" evidence="1">
    <location>
        <begin position="7"/>
        <end position="25"/>
    </location>
</feature>
<feature type="transmembrane region" description="Helical" evidence="1">
    <location>
        <begin position="31"/>
        <end position="52"/>
    </location>
</feature>